<evidence type="ECO:0000313" key="10">
    <source>
        <dbReference type="Proteomes" id="UP000018458"/>
    </source>
</evidence>
<dbReference type="Proteomes" id="UP000018458">
    <property type="component" value="Unassembled WGS sequence"/>
</dbReference>
<keyword evidence="3 7" id="KW-0350">Heme biosynthesis</keyword>
<evidence type="ECO:0000256" key="2">
    <source>
        <dbReference type="ARBA" id="ARBA00023004"/>
    </source>
</evidence>
<evidence type="ECO:0000256" key="1">
    <source>
        <dbReference type="ARBA" id="ARBA00007718"/>
    </source>
</evidence>
<dbReference type="OrthoDB" id="9809741at2"/>
<dbReference type="InterPro" id="IPR001015">
    <property type="entry name" value="Ferrochelatase"/>
</dbReference>
<keyword evidence="7" id="KW-0963">Cytoplasm</keyword>
<keyword evidence="7" id="KW-0479">Metal-binding</keyword>
<proteinExistence type="inferred from homology"/>
<comment type="subcellular location">
    <subcellularLocation>
        <location evidence="7">Cytoplasm</location>
    </subcellularLocation>
</comment>
<accession>E8LM72</accession>
<dbReference type="PANTHER" id="PTHR11108:SF1">
    <property type="entry name" value="FERROCHELATASE, MITOCHONDRIAL"/>
    <property type="match status" value="1"/>
</dbReference>
<comment type="similarity">
    <text evidence="1 7 8">Belongs to the ferrochelatase family.</text>
</comment>
<comment type="catalytic activity">
    <reaction evidence="6">
        <text>Fe-coproporphyrin III + 2 H(+) = coproporphyrin III + Fe(2+)</text>
        <dbReference type="Rhea" id="RHEA:49572"/>
        <dbReference type="ChEBI" id="CHEBI:15378"/>
        <dbReference type="ChEBI" id="CHEBI:29033"/>
        <dbReference type="ChEBI" id="CHEBI:68438"/>
        <dbReference type="ChEBI" id="CHEBI:131725"/>
        <dbReference type="EC" id="4.99.1.9"/>
    </reaction>
    <physiologicalReaction direction="right-to-left" evidence="6">
        <dbReference type="Rhea" id="RHEA:49574"/>
    </physiologicalReaction>
</comment>
<dbReference type="PANTHER" id="PTHR11108">
    <property type="entry name" value="FERROCHELATASE"/>
    <property type="match status" value="1"/>
</dbReference>
<dbReference type="GO" id="GO:0006783">
    <property type="term" value="P:heme biosynthetic process"/>
    <property type="evidence" value="ECO:0007669"/>
    <property type="project" value="UniProtKB-UniRule"/>
</dbReference>
<dbReference type="RefSeq" id="WP_009144010.1">
    <property type="nucleotide sequence ID" value="NZ_GL831058.1"/>
</dbReference>
<feature type="binding site" evidence="7">
    <location>
        <position position="269"/>
    </location>
    <ligand>
        <name>Fe(2+)</name>
        <dbReference type="ChEBI" id="CHEBI:29033"/>
    </ligand>
</feature>
<dbReference type="STRING" id="762983.HMPREF9444_01857"/>
<evidence type="ECO:0000256" key="5">
    <source>
        <dbReference type="ARBA" id="ARBA00023244"/>
    </source>
</evidence>
<evidence type="ECO:0000256" key="4">
    <source>
        <dbReference type="ARBA" id="ARBA00023239"/>
    </source>
</evidence>
<dbReference type="GO" id="GO:0004325">
    <property type="term" value="F:ferrochelatase activity"/>
    <property type="evidence" value="ECO:0007669"/>
    <property type="project" value="UniProtKB-UniRule"/>
</dbReference>
<comment type="catalytic activity">
    <reaction evidence="7">
        <text>heme b + 2 H(+) = protoporphyrin IX + Fe(2+)</text>
        <dbReference type="Rhea" id="RHEA:22584"/>
        <dbReference type="ChEBI" id="CHEBI:15378"/>
        <dbReference type="ChEBI" id="CHEBI:29033"/>
        <dbReference type="ChEBI" id="CHEBI:57306"/>
        <dbReference type="ChEBI" id="CHEBI:60344"/>
        <dbReference type="EC" id="4.98.1.1"/>
    </reaction>
</comment>
<dbReference type="Gene3D" id="3.40.50.1400">
    <property type="match status" value="2"/>
</dbReference>
<keyword evidence="5 7" id="KW-0627">Porphyrin biosynthesis</keyword>
<comment type="caution">
    <text evidence="9">The sequence shown here is derived from an EMBL/GenBank/DDBJ whole genome shotgun (WGS) entry which is preliminary data.</text>
</comment>
<dbReference type="InterPro" id="IPR033644">
    <property type="entry name" value="Ferrochelatase_C"/>
</dbReference>
<evidence type="ECO:0000256" key="7">
    <source>
        <dbReference type="HAMAP-Rule" id="MF_00323"/>
    </source>
</evidence>
<dbReference type="eggNOG" id="COG0276">
    <property type="taxonomic scope" value="Bacteria"/>
</dbReference>
<dbReference type="InterPro" id="IPR033659">
    <property type="entry name" value="Ferrochelatase_N"/>
</dbReference>
<dbReference type="SUPFAM" id="SSF53800">
    <property type="entry name" value="Chelatase"/>
    <property type="match status" value="1"/>
</dbReference>
<dbReference type="CDD" id="cd00419">
    <property type="entry name" value="Ferrochelatase_C"/>
    <property type="match status" value="1"/>
</dbReference>
<dbReference type="UniPathway" id="UPA00252">
    <property type="reaction ID" value="UER00325"/>
</dbReference>
<dbReference type="NCBIfam" id="TIGR00109">
    <property type="entry name" value="hemH"/>
    <property type="match status" value="1"/>
</dbReference>
<name>E8LM72_SUCHY</name>
<evidence type="ECO:0000256" key="8">
    <source>
        <dbReference type="RuleBase" id="RU004185"/>
    </source>
</evidence>
<dbReference type="HOGENOM" id="CLU_018884_0_0_6"/>
<keyword evidence="10" id="KW-1185">Reference proteome</keyword>
<evidence type="ECO:0000313" key="9">
    <source>
        <dbReference type="EMBL" id="EFY06344.1"/>
    </source>
</evidence>
<comment type="pathway">
    <text evidence="7">Porphyrin-containing compound metabolism; protoheme biosynthesis; protoheme from protoporphyrin-IX: step 1/1.</text>
</comment>
<dbReference type="CDD" id="cd03411">
    <property type="entry name" value="Ferrochelatase_N"/>
    <property type="match status" value="1"/>
</dbReference>
<organism evidence="9 10">
    <name type="scientific">Succinatimonas hippei (strain DSM 22608 / JCM 16073 / KCTC 15190 / YIT 12066)</name>
    <dbReference type="NCBI Taxonomy" id="762983"/>
    <lineage>
        <taxon>Bacteria</taxon>
        <taxon>Pseudomonadati</taxon>
        <taxon>Pseudomonadota</taxon>
        <taxon>Gammaproteobacteria</taxon>
        <taxon>Aeromonadales</taxon>
        <taxon>Succinivibrionaceae</taxon>
        <taxon>Succinatimonas</taxon>
    </lineage>
</organism>
<gene>
    <name evidence="7 9" type="primary">hemH</name>
    <name evidence="9" type="ORF">HMPREF9444_01857</name>
</gene>
<keyword evidence="2 7" id="KW-0408">Iron</keyword>
<dbReference type="Pfam" id="PF00762">
    <property type="entry name" value="Ferrochelatase"/>
    <property type="match status" value="1"/>
</dbReference>
<evidence type="ECO:0000256" key="6">
    <source>
        <dbReference type="ARBA" id="ARBA00024536"/>
    </source>
</evidence>
<dbReference type="EMBL" id="AEVO01000131">
    <property type="protein sequence ID" value="EFY06344.1"/>
    <property type="molecule type" value="Genomic_DNA"/>
</dbReference>
<dbReference type="AlphaFoldDB" id="E8LM72"/>
<reference evidence="9 10" key="1">
    <citation type="submission" date="2011-01" db="EMBL/GenBank/DDBJ databases">
        <authorList>
            <person name="Weinstock G."/>
            <person name="Sodergren E."/>
            <person name="Clifton S."/>
            <person name="Fulton L."/>
            <person name="Fulton B."/>
            <person name="Courtney L."/>
            <person name="Fronick C."/>
            <person name="Harrison M."/>
            <person name="Strong C."/>
            <person name="Farmer C."/>
            <person name="Delahaunty K."/>
            <person name="Markovic C."/>
            <person name="Hall O."/>
            <person name="Minx P."/>
            <person name="Tomlinson C."/>
            <person name="Mitreva M."/>
            <person name="Hou S."/>
            <person name="Chen J."/>
            <person name="Wollam A."/>
            <person name="Pepin K.H."/>
            <person name="Johnson M."/>
            <person name="Bhonagiri V."/>
            <person name="Zhang X."/>
            <person name="Suruliraj S."/>
            <person name="Warren W."/>
            <person name="Chinwalla A."/>
            <person name="Mardis E.R."/>
            <person name="Wilson R.K."/>
        </authorList>
    </citation>
    <scope>NUCLEOTIDE SEQUENCE [LARGE SCALE GENOMIC DNA]</scope>
    <source>
        <strain evidence="10">DSM 22608 / JCM 16073 / KCTC 15190 / YIT 12066</strain>
    </source>
</reference>
<sequence>MTEKKAFIIVNTGSPECNIPSIKTFLKLFLSDKHVIRMPKVFWYPILYGIILRKRPVILLKKYQEIAINGTAPLLFYEKQLTKKLQMLDGMHNIRFFYANLYSRPYIEDILQICINENISDIKVLPLFAQYSGVTTKAVIDKFRKHDIDNYKLSFITEFYTNPLYIKALLNKLDFKHINADTPLLLAYHSLPQSYLKKENLYIKQCMNTSKLIAEAIGRRCPVYTVFVSKFGKGKWLKPSLADILQKLKNQNVKTVNLMSPGFMLDCLETIYDVKRAAFTFCKNEDMKVNYLPCLNDSNECVEFIASLIKQ</sequence>
<dbReference type="GO" id="GO:0005737">
    <property type="term" value="C:cytoplasm"/>
    <property type="evidence" value="ECO:0007669"/>
    <property type="project" value="UniProtKB-SubCell"/>
</dbReference>
<comment type="function">
    <text evidence="7">Catalyzes the ferrous insertion into protoporphyrin IX.</text>
</comment>
<dbReference type="GO" id="GO:0046872">
    <property type="term" value="F:metal ion binding"/>
    <property type="evidence" value="ECO:0007669"/>
    <property type="project" value="UniProtKB-KW"/>
</dbReference>
<feature type="binding site" evidence="7">
    <location>
        <position position="189"/>
    </location>
    <ligand>
        <name>Fe(2+)</name>
        <dbReference type="ChEBI" id="CHEBI:29033"/>
    </ligand>
</feature>
<dbReference type="EC" id="4.98.1.1" evidence="7"/>
<keyword evidence="4 7" id="KW-0456">Lyase</keyword>
<dbReference type="HAMAP" id="MF_00323">
    <property type="entry name" value="Ferrochelatase"/>
    <property type="match status" value="1"/>
</dbReference>
<protein>
    <recommendedName>
        <fullName evidence="7">Ferrochelatase</fullName>
        <ecNumber evidence="7">4.98.1.1</ecNumber>
    </recommendedName>
    <alternativeName>
        <fullName evidence="7">Heme synthase</fullName>
    </alternativeName>
    <alternativeName>
        <fullName evidence="7">Protoheme ferro-lyase</fullName>
    </alternativeName>
</protein>
<evidence type="ECO:0000256" key="3">
    <source>
        <dbReference type="ARBA" id="ARBA00023133"/>
    </source>
</evidence>